<dbReference type="EMBL" id="CAJFCW020000006">
    <property type="protein sequence ID" value="CAG9128587.1"/>
    <property type="molecule type" value="Genomic_DNA"/>
</dbReference>
<feature type="active site" description="Proton acceptor" evidence="14">
    <location>
        <position position="433"/>
    </location>
</feature>
<dbReference type="Pfam" id="PF14749">
    <property type="entry name" value="Acyl-CoA_ox_N"/>
    <property type="match status" value="1"/>
</dbReference>
<name>A0A811LTE8_9BILA</name>
<feature type="coiled-coil region" evidence="16">
    <location>
        <begin position="592"/>
        <end position="619"/>
    </location>
</feature>
<keyword evidence="5 13" id="KW-0285">Flavoprotein</keyword>
<dbReference type="SUPFAM" id="SSF56645">
    <property type="entry name" value="Acyl-CoA dehydrogenase NM domain-like"/>
    <property type="match status" value="1"/>
</dbReference>
<comment type="cofactor">
    <cofactor evidence="1">
        <name>FAD</name>
        <dbReference type="ChEBI" id="CHEBI:57692"/>
    </cofactor>
</comment>
<evidence type="ECO:0000256" key="13">
    <source>
        <dbReference type="PIRNR" id="PIRNR000168"/>
    </source>
</evidence>
<keyword evidence="21" id="KW-1185">Reference proteome</keyword>
<dbReference type="InterPro" id="IPR046373">
    <property type="entry name" value="Acyl-CoA_Oxase/DH_mid-dom_sf"/>
</dbReference>
<dbReference type="InterPro" id="IPR029320">
    <property type="entry name" value="Acyl-CoA_ox_N"/>
</dbReference>
<evidence type="ECO:0000259" key="17">
    <source>
        <dbReference type="Pfam" id="PF01756"/>
    </source>
</evidence>
<evidence type="ECO:0000256" key="3">
    <source>
        <dbReference type="ARBA" id="ARBA00004846"/>
    </source>
</evidence>
<evidence type="ECO:0000256" key="1">
    <source>
        <dbReference type="ARBA" id="ARBA00001974"/>
    </source>
</evidence>
<keyword evidence="7 13" id="KW-0274">FAD</keyword>
<dbReference type="InterPro" id="IPR037069">
    <property type="entry name" value="AcylCoA_DH/ox_N_sf"/>
</dbReference>
<evidence type="ECO:0000256" key="14">
    <source>
        <dbReference type="PIRSR" id="PIRSR000168-1"/>
    </source>
</evidence>
<sequence length="677" mass="76880">MANHCLEPNQNQDLAAERRLCPFNTLEMAAKLYGGEQFVQARKRIQNYVESVPELKECSSDFSFLTRLETLERVARNTVVLRKHAPKICNMDEPYEYNYLRSLLCGDDGYPYGLHFSMVIPMLRGNCSEEQANIWIPKALNGEFIGTYAQTEMAHGTNLKKLETTATYDPQTREFVLNSPTISSAKWIPGNLGKSANFIVVMAQLYTLGKCYGPHAFMVQIRDPTTHMPMPGVEVGDIGPKIGINSNDNGYLRLHNIRVPRLNMLMGHSKVSLEGKFSAPVHSKLAYTSMMYVRSMMVGLMGLGLAQAATIATRYGCVRRQGEILEGQGEVKILDYQTHQYRILPQIARAYAFIFAGHYSRDLYFRVMEDIKKKNTSLMADLHALNSGLKSVVSWEASQGVEQCRLGCGGHGYTCASALPQIYGLVVGGCTYEGENLVMLLQLARYLMKLAPQMVAGRPTSKVSEIAEYLFDKKSNKSSLNKSQNREQQWQSVQDGFEHVARRLTLQAYHKLTSFQKKGYPQEVARSKVGLDLSRASKAHSRTFLTRNFINTVKKEDSWAIKEVLSDLLHLYLHYEMQDCRADLFEDGYLSHEQAEISRDELNKALEAVRKNAVNLMDSFDFQDRELNSQLGRKDGQVYENLWKWAQNSEINKHQVLPFHHETIGKLMKEQQLQSKL</sequence>
<evidence type="ECO:0000256" key="16">
    <source>
        <dbReference type="SAM" id="Coils"/>
    </source>
</evidence>
<reference evidence="20" key="1">
    <citation type="submission" date="2020-09" db="EMBL/GenBank/DDBJ databases">
        <authorList>
            <person name="Kikuchi T."/>
        </authorList>
    </citation>
    <scope>NUCLEOTIDE SEQUENCE</scope>
    <source>
        <strain evidence="20">SH1</strain>
    </source>
</reference>
<evidence type="ECO:0000256" key="2">
    <source>
        <dbReference type="ARBA" id="ARBA00004275"/>
    </source>
</evidence>
<evidence type="ECO:0000256" key="10">
    <source>
        <dbReference type="ARBA" id="ARBA00023002"/>
    </source>
</evidence>
<dbReference type="Gene3D" id="1.10.540.10">
    <property type="entry name" value="Acyl-CoA dehydrogenase/oxidase, N-terminal domain"/>
    <property type="match status" value="1"/>
</dbReference>
<dbReference type="InterPro" id="IPR055060">
    <property type="entry name" value="ACOX_C_alpha1"/>
</dbReference>
<dbReference type="InterPro" id="IPR009100">
    <property type="entry name" value="AcylCoA_DH/oxidase_NM_dom_sf"/>
</dbReference>
<keyword evidence="6" id="KW-0547">Nucleotide-binding</keyword>
<dbReference type="Gene3D" id="1.20.140.10">
    <property type="entry name" value="Butyryl-CoA Dehydrogenase, subunit A, domain 3"/>
    <property type="match status" value="2"/>
</dbReference>
<organism evidence="20 21">
    <name type="scientific">Bursaphelenchus okinawaensis</name>
    <dbReference type="NCBI Taxonomy" id="465554"/>
    <lineage>
        <taxon>Eukaryota</taxon>
        <taxon>Metazoa</taxon>
        <taxon>Ecdysozoa</taxon>
        <taxon>Nematoda</taxon>
        <taxon>Chromadorea</taxon>
        <taxon>Rhabditida</taxon>
        <taxon>Tylenchina</taxon>
        <taxon>Tylenchomorpha</taxon>
        <taxon>Aphelenchoidea</taxon>
        <taxon>Aphelenchoididae</taxon>
        <taxon>Bursaphelenchus</taxon>
    </lineage>
</organism>
<dbReference type="OrthoDB" id="538336at2759"/>
<protein>
    <recommendedName>
        <fullName evidence="13">Acyl-coenzyme A oxidase</fullName>
    </recommendedName>
</protein>
<dbReference type="InterPro" id="IPR036250">
    <property type="entry name" value="AcylCo_DH-like_C"/>
</dbReference>
<evidence type="ECO:0000256" key="11">
    <source>
        <dbReference type="ARBA" id="ARBA00023098"/>
    </source>
</evidence>
<dbReference type="SUPFAM" id="SSF47203">
    <property type="entry name" value="Acyl-CoA dehydrogenase C-terminal domain-like"/>
    <property type="match status" value="2"/>
</dbReference>
<evidence type="ECO:0000256" key="6">
    <source>
        <dbReference type="ARBA" id="ARBA00022741"/>
    </source>
</evidence>
<dbReference type="Pfam" id="PF22924">
    <property type="entry name" value="ACOX_C_alpha1"/>
    <property type="match status" value="1"/>
</dbReference>
<keyword evidence="11" id="KW-0443">Lipid metabolism</keyword>
<dbReference type="PANTHER" id="PTHR10909:SF351">
    <property type="entry name" value="ACYL-COENZYME A OXIDASE"/>
    <property type="match status" value="1"/>
</dbReference>
<dbReference type="Proteomes" id="UP000783686">
    <property type="component" value="Unassembled WGS sequence"/>
</dbReference>
<keyword evidence="9" id="KW-0067">ATP-binding</keyword>
<evidence type="ECO:0000313" key="20">
    <source>
        <dbReference type="EMBL" id="CAD5231239.1"/>
    </source>
</evidence>
<feature type="domain" description="Acyl-coenzyme A oxidase N-terminal" evidence="18">
    <location>
        <begin position="24"/>
        <end position="145"/>
    </location>
</feature>
<comment type="subcellular location">
    <subcellularLocation>
        <location evidence="2">Peroxisome</location>
    </subcellularLocation>
</comment>
<dbReference type="PANTHER" id="PTHR10909">
    <property type="entry name" value="ELECTRON TRANSPORT OXIDOREDUCTASE"/>
    <property type="match status" value="1"/>
</dbReference>
<evidence type="ECO:0000256" key="4">
    <source>
        <dbReference type="ARBA" id="ARBA00006288"/>
    </source>
</evidence>
<dbReference type="Pfam" id="PF01756">
    <property type="entry name" value="ACOX"/>
    <property type="match status" value="1"/>
</dbReference>
<evidence type="ECO:0000256" key="8">
    <source>
        <dbReference type="ARBA" id="ARBA00022832"/>
    </source>
</evidence>
<dbReference type="Proteomes" id="UP000614601">
    <property type="component" value="Unassembled WGS sequence"/>
</dbReference>
<dbReference type="InterPro" id="IPR002655">
    <property type="entry name" value="Acyl-CoA_oxidase_C"/>
</dbReference>
<keyword evidence="8" id="KW-0276">Fatty acid metabolism</keyword>
<dbReference type="FunFam" id="2.40.110.10:FF:000003">
    <property type="entry name" value="Acyl-coenzyme A oxidase"/>
    <property type="match status" value="1"/>
</dbReference>
<dbReference type="FunFam" id="1.20.140.10:FF:000005">
    <property type="entry name" value="Acyl-coenzyme A oxidase"/>
    <property type="match status" value="1"/>
</dbReference>
<evidence type="ECO:0000313" key="21">
    <source>
        <dbReference type="Proteomes" id="UP000614601"/>
    </source>
</evidence>
<dbReference type="Gene3D" id="2.40.110.10">
    <property type="entry name" value="Butyryl-CoA Dehydrogenase, subunit A, domain 2"/>
    <property type="match status" value="1"/>
</dbReference>
<feature type="binding site" evidence="15">
    <location>
        <position position="190"/>
    </location>
    <ligand>
        <name>FAD</name>
        <dbReference type="ChEBI" id="CHEBI:57692"/>
    </ligand>
</feature>
<feature type="binding site" evidence="15">
    <location>
        <position position="151"/>
    </location>
    <ligand>
        <name>FAD</name>
        <dbReference type="ChEBI" id="CHEBI:57692"/>
    </ligand>
</feature>
<dbReference type="GO" id="GO:0005504">
    <property type="term" value="F:fatty acid binding"/>
    <property type="evidence" value="ECO:0007669"/>
    <property type="project" value="TreeGrafter"/>
</dbReference>
<dbReference type="GO" id="GO:0005524">
    <property type="term" value="F:ATP binding"/>
    <property type="evidence" value="ECO:0007669"/>
    <property type="project" value="UniProtKB-KW"/>
</dbReference>
<evidence type="ECO:0000256" key="9">
    <source>
        <dbReference type="ARBA" id="ARBA00022840"/>
    </source>
</evidence>
<evidence type="ECO:0000259" key="19">
    <source>
        <dbReference type="Pfam" id="PF22924"/>
    </source>
</evidence>
<accession>A0A811LTE8</accession>
<keyword evidence="16" id="KW-0175">Coiled coil</keyword>
<dbReference type="FunFam" id="1.20.140.10:FF:000013">
    <property type="entry name" value="Acyl-coenzyme A oxidase"/>
    <property type="match status" value="1"/>
</dbReference>
<dbReference type="GO" id="GO:0055088">
    <property type="term" value="P:lipid homeostasis"/>
    <property type="evidence" value="ECO:0007669"/>
    <property type="project" value="TreeGrafter"/>
</dbReference>
<keyword evidence="10" id="KW-0560">Oxidoreductase</keyword>
<keyword evidence="12" id="KW-0576">Peroxisome</keyword>
<feature type="domain" description="Acyl-CoA oxidase C-alpha1" evidence="19">
    <location>
        <begin position="287"/>
        <end position="448"/>
    </location>
</feature>
<dbReference type="AlphaFoldDB" id="A0A811LTE8"/>
<dbReference type="EMBL" id="CAJFDH010000006">
    <property type="protein sequence ID" value="CAD5231239.1"/>
    <property type="molecule type" value="Genomic_DNA"/>
</dbReference>
<evidence type="ECO:0000256" key="15">
    <source>
        <dbReference type="PIRSR" id="PIRSR000168-2"/>
    </source>
</evidence>
<dbReference type="GO" id="GO:0003997">
    <property type="term" value="F:acyl-CoA oxidase activity"/>
    <property type="evidence" value="ECO:0007669"/>
    <property type="project" value="InterPro"/>
</dbReference>
<dbReference type="PIRSF" id="PIRSF000168">
    <property type="entry name" value="Acyl-CoA_oxidase"/>
    <property type="match status" value="1"/>
</dbReference>
<evidence type="ECO:0000256" key="7">
    <source>
        <dbReference type="ARBA" id="ARBA00022827"/>
    </source>
</evidence>
<evidence type="ECO:0000256" key="12">
    <source>
        <dbReference type="ARBA" id="ARBA00023140"/>
    </source>
</evidence>
<comment type="pathway">
    <text evidence="3">Lipid metabolism; peroxisomal fatty acid beta-oxidation.</text>
</comment>
<proteinExistence type="inferred from homology"/>
<dbReference type="GO" id="GO:0005777">
    <property type="term" value="C:peroxisome"/>
    <property type="evidence" value="ECO:0007669"/>
    <property type="project" value="UniProtKB-SubCell"/>
</dbReference>
<dbReference type="InterPro" id="IPR012258">
    <property type="entry name" value="Acyl-CoA_oxidase"/>
</dbReference>
<evidence type="ECO:0000259" key="18">
    <source>
        <dbReference type="Pfam" id="PF14749"/>
    </source>
</evidence>
<gene>
    <name evidence="20" type="ORF">BOKJ2_LOCUS14542</name>
</gene>
<comment type="caution">
    <text evidence="20">The sequence shown here is derived from an EMBL/GenBank/DDBJ whole genome shotgun (WGS) entry which is preliminary data.</text>
</comment>
<evidence type="ECO:0000256" key="5">
    <source>
        <dbReference type="ARBA" id="ARBA00022630"/>
    </source>
</evidence>
<comment type="similarity">
    <text evidence="4 13">Belongs to the acyl-CoA oxidase family.</text>
</comment>
<dbReference type="GO" id="GO:0033540">
    <property type="term" value="P:fatty acid beta-oxidation using acyl-CoA oxidase"/>
    <property type="evidence" value="ECO:0007669"/>
    <property type="project" value="TreeGrafter"/>
</dbReference>
<feature type="domain" description="Acyl-CoA oxidase C-terminal" evidence="17">
    <location>
        <begin position="490"/>
        <end position="669"/>
    </location>
</feature>
<dbReference type="GO" id="GO:0071949">
    <property type="term" value="F:FAD binding"/>
    <property type="evidence" value="ECO:0007669"/>
    <property type="project" value="InterPro"/>
</dbReference>